<keyword evidence="3" id="KW-1185">Reference proteome</keyword>
<protein>
    <submittedName>
        <fullName evidence="2">Uncharacterized protein</fullName>
    </submittedName>
</protein>
<keyword evidence="1" id="KW-0812">Transmembrane</keyword>
<feature type="transmembrane region" description="Helical" evidence="1">
    <location>
        <begin position="97"/>
        <end position="119"/>
    </location>
</feature>
<dbReference type="RefSeq" id="WP_343954252.1">
    <property type="nucleotide sequence ID" value="NZ_BAAAHQ010000043.1"/>
</dbReference>
<dbReference type="Proteomes" id="UP001501578">
    <property type="component" value="Unassembled WGS sequence"/>
</dbReference>
<accession>A0ABP4BHB0</accession>
<comment type="caution">
    <text evidence="2">The sequence shown here is derived from an EMBL/GenBank/DDBJ whole genome shotgun (WGS) entry which is preliminary data.</text>
</comment>
<feature type="transmembrane region" description="Helical" evidence="1">
    <location>
        <begin position="48"/>
        <end position="66"/>
    </location>
</feature>
<gene>
    <name evidence="2" type="ORF">GCM10009560_67160</name>
</gene>
<proteinExistence type="predicted"/>
<keyword evidence="1" id="KW-0472">Membrane</keyword>
<sequence length="154" mass="16173">MSTRIPGGDGDCPAAARLNPGVVYAITDAPARTAPSHPHPPARMRVRLAGRALIAVAVLLVLRLILPDGAYGGLRWLAVPALAGWTLWPVLTGVRRVLTLLLGAADALIAAALGTRRLVYLAALLRHIAAQAQTIRPARPARPTDAPSTEKDLP</sequence>
<evidence type="ECO:0000313" key="3">
    <source>
        <dbReference type="Proteomes" id="UP001501578"/>
    </source>
</evidence>
<reference evidence="3" key="1">
    <citation type="journal article" date="2019" name="Int. J. Syst. Evol. Microbiol.">
        <title>The Global Catalogue of Microorganisms (GCM) 10K type strain sequencing project: providing services to taxonomists for standard genome sequencing and annotation.</title>
        <authorList>
            <consortium name="The Broad Institute Genomics Platform"/>
            <consortium name="The Broad Institute Genome Sequencing Center for Infectious Disease"/>
            <person name="Wu L."/>
            <person name="Ma J."/>
        </authorList>
    </citation>
    <scope>NUCLEOTIDE SEQUENCE [LARGE SCALE GENOMIC DNA]</scope>
    <source>
        <strain evidence="3">JCM 11136</strain>
    </source>
</reference>
<name>A0ABP4BHB0_9ACTN</name>
<evidence type="ECO:0000256" key="1">
    <source>
        <dbReference type="SAM" id="Phobius"/>
    </source>
</evidence>
<dbReference type="EMBL" id="BAAAHQ010000043">
    <property type="protein sequence ID" value="GAA0949177.1"/>
    <property type="molecule type" value="Genomic_DNA"/>
</dbReference>
<keyword evidence="1" id="KW-1133">Transmembrane helix</keyword>
<evidence type="ECO:0000313" key="2">
    <source>
        <dbReference type="EMBL" id="GAA0949177.1"/>
    </source>
</evidence>
<organism evidence="2 3">
    <name type="scientific">Nonomuraea longicatena</name>
    <dbReference type="NCBI Taxonomy" id="83682"/>
    <lineage>
        <taxon>Bacteria</taxon>
        <taxon>Bacillati</taxon>
        <taxon>Actinomycetota</taxon>
        <taxon>Actinomycetes</taxon>
        <taxon>Streptosporangiales</taxon>
        <taxon>Streptosporangiaceae</taxon>
        <taxon>Nonomuraea</taxon>
    </lineage>
</organism>
<feature type="transmembrane region" description="Helical" evidence="1">
    <location>
        <begin position="73"/>
        <end position="91"/>
    </location>
</feature>